<dbReference type="AlphaFoldDB" id="A0A068PSD7"/>
<keyword evidence="1" id="KW-0812">Transmembrane</keyword>
<sequence length="150" mass="17414">MILEMLITFYFFVLMLFSFSSHCVYYCVLLIVNALVSCMICYLIYGFSWYSLIFCLVYVGGVYILFIFVSVFNPNDSFAIYHSVGESNVVLWFIISLSCVCLFYGLVKIEFSSFLCTVIEGSFYICLCLTLIFGFVVLSLLISWKMNFYR</sequence>
<keyword evidence="1" id="KW-1133">Transmembrane helix</keyword>
<proteinExistence type="predicted"/>
<evidence type="ECO:0000313" key="2">
    <source>
        <dbReference type="EMBL" id="BAP10836.1"/>
    </source>
</evidence>
<name>A0A068PSD7_9CEST</name>
<organism evidence="2">
    <name type="scientific">Taenia sp. MPM&lt;JPN&gt;:20922</name>
    <dbReference type="NCBI Taxonomy" id="1453889"/>
    <lineage>
        <taxon>Eukaryota</taxon>
        <taxon>Metazoa</taxon>
        <taxon>Spiralia</taxon>
        <taxon>Lophotrochozoa</taxon>
        <taxon>Platyhelminthes</taxon>
        <taxon>Cestoda</taxon>
        <taxon>Eucestoda</taxon>
        <taxon>Cyclophyllidea</taxon>
        <taxon>Taeniidae</taxon>
        <taxon>Taenia</taxon>
    </lineage>
</organism>
<feature type="transmembrane region" description="Helical" evidence="1">
    <location>
        <begin position="6"/>
        <end position="35"/>
    </location>
</feature>
<keyword evidence="2" id="KW-0496">Mitochondrion</keyword>
<feature type="transmembrane region" description="Helical" evidence="1">
    <location>
        <begin position="121"/>
        <end position="144"/>
    </location>
</feature>
<dbReference type="EMBL" id="AB905202">
    <property type="protein sequence ID" value="BAP10836.1"/>
    <property type="molecule type" value="Genomic_DNA"/>
</dbReference>
<feature type="transmembrane region" description="Helical" evidence="1">
    <location>
        <begin position="89"/>
        <end position="109"/>
    </location>
</feature>
<accession>A0A068PSD7</accession>
<geneLocation type="mitochondrion" evidence="2"/>
<gene>
    <name evidence="2" type="primary">nad6</name>
</gene>
<feature type="transmembrane region" description="Helical" evidence="1">
    <location>
        <begin position="47"/>
        <end position="69"/>
    </location>
</feature>
<evidence type="ECO:0000256" key="1">
    <source>
        <dbReference type="SAM" id="Phobius"/>
    </source>
</evidence>
<reference evidence="2" key="1">
    <citation type="journal article" date="2014" name="Int. J. Parasitol.">
        <title>Phylogenetic characterisation of Taenia tapeworms in spotted hyenas and reconsideration of the "Out of Africa" hypothesis of Taenia in humans.</title>
        <authorList>
            <person name="Terefe Y."/>
            <person name="Hailemariam Z."/>
            <person name="Menkir S."/>
            <person name="Nakao M."/>
            <person name="Lavikainen A."/>
            <person name="Haukisalmi V."/>
            <person name="Iwaki T."/>
            <person name="Okamoto M."/>
            <person name="Ito A."/>
        </authorList>
    </citation>
    <scope>NUCLEOTIDE SEQUENCE</scope>
    <source>
        <strain evidence="2">40</strain>
    </source>
</reference>
<keyword evidence="1" id="KW-0472">Membrane</keyword>
<protein>
    <submittedName>
        <fullName evidence="2">NADH dehydrogenase subunit 6</fullName>
    </submittedName>
</protein>